<feature type="region of interest" description="Disordered" evidence="4">
    <location>
        <begin position="593"/>
        <end position="625"/>
    </location>
</feature>
<feature type="region of interest" description="Disordered" evidence="4">
    <location>
        <begin position="357"/>
        <end position="391"/>
    </location>
</feature>
<feature type="compositionally biased region" description="Low complexity" evidence="4">
    <location>
        <begin position="360"/>
        <end position="369"/>
    </location>
</feature>
<dbReference type="Pfam" id="PF00135">
    <property type="entry name" value="COesterase"/>
    <property type="match status" value="1"/>
</dbReference>
<evidence type="ECO:0000256" key="4">
    <source>
        <dbReference type="SAM" id="MobiDB-lite"/>
    </source>
</evidence>
<dbReference type="PROSITE" id="PS00122">
    <property type="entry name" value="CARBOXYLESTERASE_B_1"/>
    <property type="match status" value="1"/>
</dbReference>
<dbReference type="InterPro" id="IPR050309">
    <property type="entry name" value="Type-B_Carboxylest/Lipase"/>
</dbReference>
<evidence type="ECO:0000313" key="8">
    <source>
        <dbReference type="Proteomes" id="UP001197093"/>
    </source>
</evidence>
<name>A0AAD4ETM1_9PEZI</name>
<evidence type="ECO:0000256" key="3">
    <source>
        <dbReference type="RuleBase" id="RU361235"/>
    </source>
</evidence>
<evidence type="ECO:0000256" key="2">
    <source>
        <dbReference type="ARBA" id="ARBA00022801"/>
    </source>
</evidence>
<accession>A0AAD4ETM1</accession>
<feature type="transmembrane region" description="Helical" evidence="5">
    <location>
        <begin position="15"/>
        <end position="33"/>
    </location>
</feature>
<dbReference type="PANTHER" id="PTHR11559">
    <property type="entry name" value="CARBOXYLESTERASE"/>
    <property type="match status" value="1"/>
</dbReference>
<dbReference type="AlphaFoldDB" id="A0AAD4ETM1"/>
<dbReference type="Gene3D" id="3.40.50.1820">
    <property type="entry name" value="alpha/beta hydrolase"/>
    <property type="match status" value="1"/>
</dbReference>
<comment type="similarity">
    <text evidence="1 3">Belongs to the type-B carboxylesterase/lipase family.</text>
</comment>
<sequence>MCLPQLKLRGRRRTALGPWLSAAAVLLLLWLYLSGSGPRPEPRVQTGWVVNVDKHGGSAQGAQNDKAKQATTTTTTTEIAMAATQKPAAAVPTDPAVVLRQGTYKGTTLLASPRFPKAIEAFRGVPYAQDTGGENRFRPPQPLPESTGTFDAIEWGKICPAEGVVRRNMSENCLNANIYRPAGLVDRDGYQKTEGSKKKKRPRLPVVVYVHGGGFNTGHGTERNMATFVAWADAPMVAVNFNYRVGALGFLPSDVTAREGLLNLGLRDQQMLLEWVQANIEAFGGDPKKVTIMGLSAGAHSIGHHIMYYSKNPAKAPFSKAILESGATTARAVFYPTHPRHLVQFREFLIAAGAAGVRNPTSSPTCAPSRSRRSSAPPKPSGTTRTPPHPLIPDLPINSWLAGAHLRIPLITGYNTNEGTSFIPAKANKASEFRAFFQALIPSLTQADLDKLEALYPDPVTTPSSPYKRVPKGMGKQWARLDAAYSHYAYICPVLQTAHYMSEAADSKSGGVYVYRYAATAAHGTANHADETPVVAHDLEELQGMKGIEEVADAMHGRWARFVASVAASPDLEDGEGDGAAAAWPRFVSPLGGKAENKKKRDGTGRIMVFGEGNDERGGGKQKGVPARVVEMTELEREACRFWWERVGLSQGVGKREEVVGARL</sequence>
<evidence type="ECO:0000256" key="1">
    <source>
        <dbReference type="ARBA" id="ARBA00005964"/>
    </source>
</evidence>
<dbReference type="InterPro" id="IPR002018">
    <property type="entry name" value="CarbesteraseB"/>
</dbReference>
<evidence type="ECO:0000256" key="5">
    <source>
        <dbReference type="SAM" id="Phobius"/>
    </source>
</evidence>
<proteinExistence type="inferred from homology"/>
<gene>
    <name evidence="7" type="ORF">NEMBOFW57_009914</name>
</gene>
<protein>
    <recommendedName>
        <fullName evidence="3">Carboxylic ester hydrolase</fullName>
        <ecNumber evidence="3">3.1.1.-</ecNumber>
    </recommendedName>
</protein>
<comment type="caution">
    <text evidence="7">The sequence shown here is derived from an EMBL/GenBank/DDBJ whole genome shotgun (WGS) entry which is preliminary data.</text>
</comment>
<feature type="region of interest" description="Disordered" evidence="4">
    <location>
        <begin position="130"/>
        <end position="149"/>
    </location>
</feature>
<reference evidence="7" key="1">
    <citation type="submission" date="2023-02" db="EMBL/GenBank/DDBJ databases">
        <authorList>
            <person name="Palmer J.M."/>
        </authorList>
    </citation>
    <scope>NUCLEOTIDE SEQUENCE</scope>
    <source>
        <strain evidence="7">FW57</strain>
    </source>
</reference>
<feature type="domain" description="Carboxylesterase type B" evidence="6">
    <location>
        <begin position="94"/>
        <end position="585"/>
    </location>
</feature>
<keyword evidence="5" id="KW-0472">Membrane</keyword>
<evidence type="ECO:0000259" key="6">
    <source>
        <dbReference type="Pfam" id="PF00135"/>
    </source>
</evidence>
<dbReference type="SUPFAM" id="SSF53474">
    <property type="entry name" value="alpha/beta-Hydrolases"/>
    <property type="match status" value="1"/>
</dbReference>
<keyword evidence="8" id="KW-1185">Reference proteome</keyword>
<dbReference type="GO" id="GO:0016787">
    <property type="term" value="F:hydrolase activity"/>
    <property type="evidence" value="ECO:0007669"/>
    <property type="project" value="UniProtKB-KW"/>
</dbReference>
<dbReference type="InterPro" id="IPR029058">
    <property type="entry name" value="AB_hydrolase_fold"/>
</dbReference>
<keyword evidence="5" id="KW-1133">Transmembrane helix</keyword>
<organism evidence="7 8">
    <name type="scientific">Staphylotrichum longicolle</name>
    <dbReference type="NCBI Taxonomy" id="669026"/>
    <lineage>
        <taxon>Eukaryota</taxon>
        <taxon>Fungi</taxon>
        <taxon>Dikarya</taxon>
        <taxon>Ascomycota</taxon>
        <taxon>Pezizomycotina</taxon>
        <taxon>Sordariomycetes</taxon>
        <taxon>Sordariomycetidae</taxon>
        <taxon>Sordariales</taxon>
        <taxon>Chaetomiaceae</taxon>
        <taxon>Staphylotrichum</taxon>
    </lineage>
</organism>
<dbReference type="EMBL" id="JAHCVI010000005">
    <property type="protein sequence ID" value="KAG7285292.1"/>
    <property type="molecule type" value="Genomic_DNA"/>
</dbReference>
<evidence type="ECO:0000313" key="7">
    <source>
        <dbReference type="EMBL" id="KAG7285292.1"/>
    </source>
</evidence>
<dbReference type="Proteomes" id="UP001197093">
    <property type="component" value="Unassembled WGS sequence"/>
</dbReference>
<keyword evidence="5" id="KW-0812">Transmembrane</keyword>
<dbReference type="EC" id="3.1.1.-" evidence="3"/>
<dbReference type="InterPro" id="IPR019826">
    <property type="entry name" value="Carboxylesterase_B_AS"/>
</dbReference>
<keyword evidence="2 3" id="KW-0378">Hydrolase</keyword>